<accession>A0A1J3GQV5</accession>
<dbReference type="AlphaFoldDB" id="A0A1J3GQV5"/>
<evidence type="ECO:0000256" key="1">
    <source>
        <dbReference type="SAM" id="MobiDB-lite"/>
    </source>
</evidence>
<dbReference type="EMBL" id="GEVK01020876">
    <property type="protein sequence ID" value="JAU31956.1"/>
    <property type="molecule type" value="Transcribed_RNA"/>
</dbReference>
<protein>
    <submittedName>
        <fullName evidence="3">Putative cyclin-A3-1</fullName>
    </submittedName>
</protein>
<evidence type="ECO:0000313" key="3">
    <source>
        <dbReference type="EMBL" id="JAU58543.1"/>
    </source>
</evidence>
<gene>
    <name evidence="2" type="ORF">LC_TR12320_c4_g1_i1_g.42873</name>
    <name evidence="3" type="ORF">LE_TR2983_c6_g1_i1_g.9623</name>
</gene>
<dbReference type="EMBL" id="GEVL01018798">
    <property type="protein sequence ID" value="JAU58543.1"/>
    <property type="molecule type" value="Transcribed_RNA"/>
</dbReference>
<name>A0A1J3GQV5_NOCCA</name>
<feature type="compositionally biased region" description="Basic residues" evidence="1">
    <location>
        <begin position="35"/>
        <end position="52"/>
    </location>
</feature>
<organism evidence="3">
    <name type="scientific">Noccaea caerulescens</name>
    <name type="common">Alpine penny-cress</name>
    <name type="synonym">Thlaspi caerulescens</name>
    <dbReference type="NCBI Taxonomy" id="107243"/>
    <lineage>
        <taxon>Eukaryota</taxon>
        <taxon>Viridiplantae</taxon>
        <taxon>Streptophyta</taxon>
        <taxon>Embryophyta</taxon>
        <taxon>Tracheophyta</taxon>
        <taxon>Spermatophyta</taxon>
        <taxon>Magnoliopsida</taxon>
        <taxon>eudicotyledons</taxon>
        <taxon>Gunneridae</taxon>
        <taxon>Pentapetalae</taxon>
        <taxon>rosids</taxon>
        <taxon>malvids</taxon>
        <taxon>Brassicales</taxon>
        <taxon>Brassicaceae</taxon>
        <taxon>Coluteocarpeae</taxon>
        <taxon>Noccaea</taxon>
    </lineage>
</organism>
<evidence type="ECO:0000313" key="2">
    <source>
        <dbReference type="EMBL" id="JAU31956.1"/>
    </source>
</evidence>
<reference evidence="3" key="1">
    <citation type="submission" date="2016-07" db="EMBL/GenBank/DDBJ databases">
        <title>De novo transcriptome assembly of four accessions of the metal hyperaccumulator plant Noccaea caerulescens.</title>
        <authorList>
            <person name="Blande D."/>
            <person name="Halimaa P."/>
            <person name="Tervahauta A.I."/>
            <person name="Aarts M.G."/>
            <person name="Karenlampi S.O."/>
        </authorList>
    </citation>
    <scope>NUCLEOTIDE SEQUENCE</scope>
</reference>
<sequence>MAAIIEDERLGKKRVVLGELPNLSNISAIPNQTKNPRKFGRVPTKQQKKKVISKAETTTEEPNINIDIDTRSDDPQMCAPYVTGIFEYLRQMEVKLNKNHLLVFCRFEI</sequence>
<feature type="region of interest" description="Disordered" evidence="1">
    <location>
        <begin position="28"/>
        <end position="71"/>
    </location>
</feature>
<proteinExistence type="predicted"/>